<proteinExistence type="predicted"/>
<keyword evidence="2" id="KW-1185">Reference proteome</keyword>
<dbReference type="Proteomes" id="UP001319104">
    <property type="component" value="Unassembled WGS sequence"/>
</dbReference>
<comment type="caution">
    <text evidence="1">The sequence shown here is derived from an EMBL/GenBank/DDBJ whole genome shotgun (WGS) entry which is preliminary data.</text>
</comment>
<name>A0AAP2G1M1_9BACT</name>
<gene>
    <name evidence="1" type="ORF">KI659_10150</name>
</gene>
<dbReference type="AlphaFoldDB" id="A0AAP2G1M1"/>
<organism evidence="1 2">
    <name type="scientific">Litoribacter ruber</name>
    <dbReference type="NCBI Taxonomy" id="702568"/>
    <lineage>
        <taxon>Bacteria</taxon>
        <taxon>Pseudomonadati</taxon>
        <taxon>Bacteroidota</taxon>
        <taxon>Cytophagia</taxon>
        <taxon>Cytophagales</taxon>
        <taxon>Cyclobacteriaceae</taxon>
        <taxon>Litoribacter</taxon>
    </lineage>
</organism>
<accession>A0AAP2G1M1</accession>
<evidence type="ECO:0000313" key="2">
    <source>
        <dbReference type="Proteomes" id="UP001319104"/>
    </source>
</evidence>
<evidence type="ECO:0000313" key="1">
    <source>
        <dbReference type="EMBL" id="MBS9524377.1"/>
    </source>
</evidence>
<reference evidence="1 2" key="1">
    <citation type="submission" date="2021-05" db="EMBL/GenBank/DDBJ databases">
        <authorList>
            <person name="Zhang Z.D."/>
            <person name="Osman G."/>
        </authorList>
    </citation>
    <scope>NUCLEOTIDE SEQUENCE [LARGE SCALE GENOMIC DNA]</scope>
    <source>
        <strain evidence="1 2">KCTC 32217</strain>
    </source>
</reference>
<protein>
    <submittedName>
        <fullName evidence="1">Thiamine pyrophosphokinase</fullName>
    </submittedName>
</protein>
<sequence>MSSHHFVKENQEPALVILGLEGLDYDTIAPLLEWVPTVVVTEETVEKVISLGIKIDLILASEGFQKENIHLLEEQYPVRFMTAKEGNYLEEGLQYLVASKHSAVNILGYDHLKVFSLSDKLEFLNIVIWDGPMRYFPVKGGRLKKYFSTGSLQLHAAEDSFVEMVYAEGSELIQIKHATFVEVEEGMVELKAKDLFWVGELQGVQP</sequence>
<dbReference type="EMBL" id="JAHCMY010000004">
    <property type="protein sequence ID" value="MBS9524377.1"/>
    <property type="molecule type" value="Genomic_DNA"/>
</dbReference>
<dbReference type="RefSeq" id="WP_213945234.1">
    <property type="nucleotide sequence ID" value="NZ_JAHCMY010000004.1"/>
</dbReference>